<evidence type="ECO:0000313" key="2">
    <source>
        <dbReference type="EMBL" id="KRZ27422.1"/>
    </source>
</evidence>
<reference evidence="3 4" key="1">
    <citation type="submission" date="2015-01" db="EMBL/GenBank/DDBJ databases">
        <title>Evolution of Trichinella species and genotypes.</title>
        <authorList>
            <person name="Korhonen P.K."/>
            <person name="Edoardo P."/>
            <person name="Giuseppe L.R."/>
            <person name="Gasser R.B."/>
        </authorList>
    </citation>
    <scope>NUCLEOTIDE SEQUENCE [LARGE SCALE GENOMIC DNA]</scope>
    <source>
        <strain evidence="1">ISS13</strain>
        <strain evidence="2">ISS588</strain>
    </source>
</reference>
<protein>
    <submittedName>
        <fullName evidence="1">Uncharacterized protein</fullName>
    </submittedName>
</protein>
<organism evidence="1 3">
    <name type="scientific">Trichinella pseudospiralis</name>
    <name type="common">Parasitic roundworm</name>
    <dbReference type="NCBI Taxonomy" id="6337"/>
    <lineage>
        <taxon>Eukaryota</taxon>
        <taxon>Metazoa</taxon>
        <taxon>Ecdysozoa</taxon>
        <taxon>Nematoda</taxon>
        <taxon>Enoplea</taxon>
        <taxon>Dorylaimia</taxon>
        <taxon>Trichinellida</taxon>
        <taxon>Trichinellidae</taxon>
        <taxon>Trichinella</taxon>
    </lineage>
</organism>
<proteinExistence type="predicted"/>
<sequence>MLCSNVDYMHMANLGRRSDQRILGEDDLQQKRATDSYFTSLYRGSSIVQQRAELFLTFNRKPKNNRPHTGLLTQQLHASTSAVYPSLAQLTNNSARHISLFCIKKNPLNLCLCTQALSICLKLIGRKQAHWKDALYLQRQFSYNLSTCDLWAEVRQ</sequence>
<accession>A0A0V1E4B1</accession>
<dbReference type="EMBL" id="JYDR01000108">
    <property type="protein sequence ID" value="KRY68572.1"/>
    <property type="molecule type" value="Genomic_DNA"/>
</dbReference>
<dbReference type="Proteomes" id="UP000054805">
    <property type="component" value="Unassembled WGS sequence"/>
</dbReference>
<gene>
    <name evidence="1" type="ORF">T4A_1023</name>
    <name evidence="2" type="ORF">T4B_1727</name>
</gene>
<name>A0A0V1E4B1_TRIPS</name>
<dbReference type="AlphaFoldDB" id="A0A0V1E4B1"/>
<keyword evidence="4" id="KW-1185">Reference proteome</keyword>
<evidence type="ECO:0000313" key="1">
    <source>
        <dbReference type="EMBL" id="KRY68572.1"/>
    </source>
</evidence>
<evidence type="ECO:0000313" key="4">
    <source>
        <dbReference type="Proteomes" id="UP000054805"/>
    </source>
</evidence>
<evidence type="ECO:0000313" key="3">
    <source>
        <dbReference type="Proteomes" id="UP000054632"/>
    </source>
</evidence>
<comment type="caution">
    <text evidence="1">The sequence shown here is derived from an EMBL/GenBank/DDBJ whole genome shotgun (WGS) entry which is preliminary data.</text>
</comment>
<dbReference type="EMBL" id="JYDS01000071">
    <property type="protein sequence ID" value="KRZ27422.1"/>
    <property type="molecule type" value="Genomic_DNA"/>
</dbReference>
<dbReference type="Proteomes" id="UP000054632">
    <property type="component" value="Unassembled WGS sequence"/>
</dbReference>